<accession>A0A1G9P1C0</accession>
<organism evidence="1 2">
    <name type="scientific">Maricaulis salignorans</name>
    <dbReference type="NCBI Taxonomy" id="144026"/>
    <lineage>
        <taxon>Bacteria</taxon>
        <taxon>Pseudomonadati</taxon>
        <taxon>Pseudomonadota</taxon>
        <taxon>Alphaproteobacteria</taxon>
        <taxon>Maricaulales</taxon>
        <taxon>Maricaulaceae</taxon>
        <taxon>Maricaulis</taxon>
    </lineage>
</organism>
<reference evidence="1 2" key="1">
    <citation type="submission" date="2016-10" db="EMBL/GenBank/DDBJ databases">
        <authorList>
            <person name="de Groot N.N."/>
        </authorList>
    </citation>
    <scope>NUCLEOTIDE SEQUENCE [LARGE SCALE GENOMIC DNA]</scope>
    <source>
        <strain evidence="1 2">DSM 16077</strain>
    </source>
</reference>
<proteinExistence type="predicted"/>
<sequence>MPDFQDSLHAMRKAALIRAANEYEMRYSADDIDEALAKNRTLNQGLRRLLAKQSADILLGYSLRRFSSIVYRQVLRGFSKIPSGE</sequence>
<evidence type="ECO:0000313" key="2">
    <source>
        <dbReference type="Proteomes" id="UP000199759"/>
    </source>
</evidence>
<protein>
    <submittedName>
        <fullName evidence="1">Uncharacterized protein</fullName>
    </submittedName>
</protein>
<gene>
    <name evidence="1" type="ORF">SAMN04488568_10364</name>
</gene>
<dbReference type="RefSeq" id="WP_091767134.1">
    <property type="nucleotide sequence ID" value="NZ_FNHG01000003.1"/>
</dbReference>
<dbReference type="STRING" id="144026.SAMN04488568_10364"/>
<dbReference type="EMBL" id="FNHG01000003">
    <property type="protein sequence ID" value="SDL92343.1"/>
    <property type="molecule type" value="Genomic_DNA"/>
</dbReference>
<dbReference type="AlphaFoldDB" id="A0A1G9P1C0"/>
<evidence type="ECO:0000313" key="1">
    <source>
        <dbReference type="EMBL" id="SDL92343.1"/>
    </source>
</evidence>
<dbReference type="Proteomes" id="UP000199759">
    <property type="component" value="Unassembled WGS sequence"/>
</dbReference>
<keyword evidence="2" id="KW-1185">Reference proteome</keyword>
<name>A0A1G9P1C0_9PROT</name>